<dbReference type="EMBL" id="HE575322">
    <property type="protein sequence ID" value="CCC92888.1"/>
    <property type="molecule type" value="Genomic_DNA"/>
</dbReference>
<accession>G0UU24</accession>
<proteinExistence type="predicted"/>
<name>G0UU24_TRYCI</name>
<gene>
    <name evidence="2" type="ORF">TCIL3000_9_2850</name>
</gene>
<evidence type="ECO:0000313" key="2">
    <source>
        <dbReference type="EMBL" id="CCC92888.1"/>
    </source>
</evidence>
<protein>
    <submittedName>
        <fullName evidence="2">Uncharacterized protein TCIL3000_9_2850</fullName>
    </submittedName>
</protein>
<feature type="region of interest" description="Disordered" evidence="1">
    <location>
        <begin position="568"/>
        <end position="596"/>
    </location>
</feature>
<sequence length="649" mass="69979">MGSDLSIALRTCEAPDYVKAGKQLPHFDRDPIPHEPKLYVELRLVDTNSPQTPESILQGDSLPASELFVPECAPSVLSELDTKCPTAFARLRNALSCPKCEGRVGFAVDSSVCIGRRLHLAEQRRTFTQCLSSVLAKVVLAMRDNASNTVNEEGDVTLSRDDAACKECPSLLERCEFFLLDLQHCMLDDASGPWIVRDFLDHTGSRQHQHSAVSLVHDEYRSRSPSIISLCLSSNRERLSTNYSSLQFLKSEEESLNTTSPQLDAAKQSFCRSLRNLRLSDNNMSLVGLRKCLLELVGTQGTKRAHSLKSLQVIDVRQNDETTPAQRFVAELLSESDVSILVGSSGLRWRYQCGVRRTSWTSGFPGLDTPAMSNVNRDVPNEKEPQAQPHPASPAVHSSYRALPLRALPQQSEHNQCTPHAQPPEQPQLRSYDYNVECAGASPEVAAFESPARRLDMHQSEPRNESESPLLKQADACADDSKLSEFQPCPRSRNTLSPTELESAKHSSELPAEGEVALHAGDIIGPAKTQSPRGITAADRTTSKAAGFIAAGRGRAVPGGGITHRVASQGAAGPTPTGRVPAGTKAVPQRATKPPATAAPVIKSNIAERGAAAARKIAPSVSTARKVKGTTVAAAAAGGSVSTKSFGKR</sequence>
<reference evidence="2" key="1">
    <citation type="journal article" date="2012" name="Proc. Natl. Acad. Sci. U.S.A.">
        <title>Antigenic diversity is generated by distinct evolutionary mechanisms in African trypanosome species.</title>
        <authorList>
            <person name="Jackson A.P."/>
            <person name="Berry A."/>
            <person name="Aslett M."/>
            <person name="Allison H.C."/>
            <person name="Burton P."/>
            <person name="Vavrova-Anderson J."/>
            <person name="Brown R."/>
            <person name="Browne H."/>
            <person name="Corton N."/>
            <person name="Hauser H."/>
            <person name="Gamble J."/>
            <person name="Gilderthorp R."/>
            <person name="Marcello L."/>
            <person name="McQuillan J."/>
            <person name="Otto T.D."/>
            <person name="Quail M.A."/>
            <person name="Sanders M.J."/>
            <person name="van Tonder A."/>
            <person name="Ginger M.L."/>
            <person name="Field M.C."/>
            <person name="Barry J.D."/>
            <person name="Hertz-Fowler C."/>
            <person name="Berriman M."/>
        </authorList>
    </citation>
    <scope>NUCLEOTIDE SEQUENCE</scope>
    <source>
        <strain evidence="2">IL3000</strain>
    </source>
</reference>
<feature type="region of interest" description="Disordered" evidence="1">
    <location>
        <begin position="364"/>
        <end position="397"/>
    </location>
</feature>
<dbReference type="VEuPathDB" id="TriTrypDB:TcIL3000_9_2850"/>
<dbReference type="AlphaFoldDB" id="G0UU24"/>
<evidence type="ECO:0000256" key="1">
    <source>
        <dbReference type="SAM" id="MobiDB-lite"/>
    </source>
</evidence>
<organism evidence="2">
    <name type="scientific">Trypanosoma congolense (strain IL3000)</name>
    <dbReference type="NCBI Taxonomy" id="1068625"/>
    <lineage>
        <taxon>Eukaryota</taxon>
        <taxon>Discoba</taxon>
        <taxon>Euglenozoa</taxon>
        <taxon>Kinetoplastea</taxon>
        <taxon>Metakinetoplastina</taxon>
        <taxon>Trypanosomatida</taxon>
        <taxon>Trypanosomatidae</taxon>
        <taxon>Trypanosoma</taxon>
        <taxon>Nannomonas</taxon>
    </lineage>
</organism>
<feature type="region of interest" description="Disordered" evidence="1">
    <location>
        <begin position="476"/>
        <end position="510"/>
    </location>
</feature>